<evidence type="ECO:0000313" key="2">
    <source>
        <dbReference type="EMBL" id="MCG9972455.1"/>
    </source>
</evidence>
<comment type="caution">
    <text evidence="2">The sequence shown here is derived from an EMBL/GenBank/DDBJ whole genome shotgun (WGS) entry which is preliminary data.</text>
</comment>
<protein>
    <submittedName>
        <fullName evidence="2">Outer membrane lipoprotein-sorting protein</fullName>
    </submittedName>
</protein>
<dbReference type="AlphaFoldDB" id="A0A9X1UY47"/>
<dbReference type="RefSeq" id="WP_240099724.1">
    <property type="nucleotide sequence ID" value="NZ_JAJSON010000025.1"/>
</dbReference>
<keyword evidence="2" id="KW-0449">Lipoprotein</keyword>
<dbReference type="EMBL" id="JAJSON010000025">
    <property type="protein sequence ID" value="MCG9972455.1"/>
    <property type="molecule type" value="Genomic_DNA"/>
</dbReference>
<name>A0A9X1UY47_9FLAO</name>
<feature type="chain" id="PRO_5040886080" evidence="1">
    <location>
        <begin position="22"/>
        <end position="254"/>
    </location>
</feature>
<evidence type="ECO:0000313" key="3">
    <source>
        <dbReference type="Proteomes" id="UP001139344"/>
    </source>
</evidence>
<keyword evidence="1" id="KW-0732">Signal</keyword>
<accession>A0A9X1UY47</accession>
<evidence type="ECO:0000256" key="1">
    <source>
        <dbReference type="SAM" id="SignalP"/>
    </source>
</evidence>
<proteinExistence type="predicted"/>
<reference evidence="2" key="1">
    <citation type="submission" date="2021-12" db="EMBL/GenBank/DDBJ databases">
        <title>Description of Gramella crocea sp. nov., a new bacterium isolated from activated sludge.</title>
        <authorList>
            <person name="Zhang X."/>
        </authorList>
    </citation>
    <scope>NUCLEOTIDE SEQUENCE</scope>
    <source>
        <strain evidence="2">YB25</strain>
    </source>
</reference>
<dbReference type="Proteomes" id="UP001139344">
    <property type="component" value="Unassembled WGS sequence"/>
</dbReference>
<gene>
    <name evidence="2" type="ORF">LU635_12465</name>
</gene>
<organism evidence="2 3">
    <name type="scientific">Christiangramia crocea</name>
    <dbReference type="NCBI Taxonomy" id="2904124"/>
    <lineage>
        <taxon>Bacteria</taxon>
        <taxon>Pseudomonadati</taxon>
        <taxon>Bacteroidota</taxon>
        <taxon>Flavobacteriia</taxon>
        <taxon>Flavobacteriales</taxon>
        <taxon>Flavobacteriaceae</taxon>
        <taxon>Christiangramia</taxon>
    </lineage>
</organism>
<dbReference type="Gene3D" id="2.50.20.10">
    <property type="entry name" value="Lipoprotein localisation LolA/LolB/LppX"/>
    <property type="match status" value="1"/>
</dbReference>
<keyword evidence="3" id="KW-1185">Reference proteome</keyword>
<sequence length="254" mass="28945">MKIFKTFFLLLFICSGLNAQTADEIIQSYFDNTGGYENWGNLEGVKMTGVAKTQGMDIPVEIYQLEGGEQLIKIDVQGQQLTQLAFDGETAWTTNFMTMKPEKSDSETTENIKRQSKDFPSPFYNYKEKGYEVEMMGTETMEGTEVYKIKLTQQPVLVNGKEEPNVTYYFFDTENNVIIASESEIKMGPMKGQTNKSTLSGYQEVDGLYFPFDLTMMGSSISIEEIQLNPEIDDDMFEFPEVEDEKEADDQNKN</sequence>
<feature type="signal peptide" evidence="1">
    <location>
        <begin position="1"/>
        <end position="21"/>
    </location>
</feature>